<comment type="caution">
    <text evidence="1">The sequence shown here is derived from an EMBL/GenBank/DDBJ whole genome shotgun (WGS) entry which is preliminary data.</text>
</comment>
<protein>
    <submittedName>
        <fullName evidence="1">Uncharacterized protein</fullName>
    </submittedName>
</protein>
<dbReference type="RefSeq" id="WP_216470980.1">
    <property type="nucleotide sequence ID" value="NZ_JAHLQI010000007.1"/>
</dbReference>
<dbReference type="EMBL" id="JAHLQI010000007">
    <property type="protein sequence ID" value="MBU5491266.1"/>
    <property type="molecule type" value="Genomic_DNA"/>
</dbReference>
<sequence>MKNSLTVKSFLDFVSHSETEAELAKETLEECDKKTQDILHYLEFNDDPYLERKKITDLLPSIRRERRKAKDTNAILSPLVKWSRSNKKALSELQQVLGSIRKEEQYQTNRAYHYRTDIVESTLKEGINNDNE</sequence>
<gene>
    <name evidence="1" type="ORF">KQI75_11675</name>
</gene>
<dbReference type="Proteomes" id="UP000783588">
    <property type="component" value="Unassembled WGS sequence"/>
</dbReference>
<proteinExistence type="predicted"/>
<accession>A0ABS6EU99</accession>
<evidence type="ECO:0000313" key="1">
    <source>
        <dbReference type="EMBL" id="MBU5491266.1"/>
    </source>
</evidence>
<evidence type="ECO:0000313" key="2">
    <source>
        <dbReference type="Proteomes" id="UP000783588"/>
    </source>
</evidence>
<keyword evidence="2" id="KW-1185">Reference proteome</keyword>
<organism evidence="1 2">
    <name type="scientific">Butyricicoccus intestinisimiae</name>
    <dbReference type="NCBI Taxonomy" id="2841509"/>
    <lineage>
        <taxon>Bacteria</taxon>
        <taxon>Bacillati</taxon>
        <taxon>Bacillota</taxon>
        <taxon>Clostridia</taxon>
        <taxon>Eubacteriales</taxon>
        <taxon>Butyricicoccaceae</taxon>
        <taxon>Butyricicoccus</taxon>
    </lineage>
</organism>
<reference evidence="1 2" key="1">
    <citation type="submission" date="2021-06" db="EMBL/GenBank/DDBJ databases">
        <authorList>
            <person name="Sun Q."/>
            <person name="Li D."/>
        </authorList>
    </citation>
    <scope>NUCLEOTIDE SEQUENCE [LARGE SCALE GENOMIC DNA]</scope>
    <source>
        <strain evidence="1 2">MSJd-7</strain>
    </source>
</reference>
<name>A0ABS6EU99_9FIRM</name>